<gene>
    <name evidence="1" type="ORF">HJG60_007826</name>
</gene>
<evidence type="ECO:0000313" key="1">
    <source>
        <dbReference type="EMBL" id="KAF6130853.1"/>
    </source>
</evidence>
<dbReference type="AlphaFoldDB" id="A0A834BJG3"/>
<proteinExistence type="predicted"/>
<organism evidence="1 2">
    <name type="scientific">Phyllostomus discolor</name>
    <name type="common">pale spear-nosed bat</name>
    <dbReference type="NCBI Taxonomy" id="89673"/>
    <lineage>
        <taxon>Eukaryota</taxon>
        <taxon>Metazoa</taxon>
        <taxon>Chordata</taxon>
        <taxon>Craniata</taxon>
        <taxon>Vertebrata</taxon>
        <taxon>Euteleostomi</taxon>
        <taxon>Mammalia</taxon>
        <taxon>Eutheria</taxon>
        <taxon>Laurasiatheria</taxon>
        <taxon>Chiroptera</taxon>
        <taxon>Yangochiroptera</taxon>
        <taxon>Phyllostomidae</taxon>
        <taxon>Phyllostominae</taxon>
        <taxon>Phyllostomus</taxon>
    </lineage>
</organism>
<comment type="caution">
    <text evidence="1">The sequence shown here is derived from an EMBL/GenBank/DDBJ whole genome shotgun (WGS) entry which is preliminary data.</text>
</comment>
<protein>
    <submittedName>
        <fullName evidence="1">Uncharacterized protein</fullName>
    </submittedName>
</protein>
<dbReference type="Proteomes" id="UP000664940">
    <property type="component" value="Unassembled WGS sequence"/>
</dbReference>
<accession>A0A834BJG3</accession>
<name>A0A834BJG3_9CHIR</name>
<dbReference type="EMBL" id="JABVXQ010000001">
    <property type="protein sequence ID" value="KAF6130853.1"/>
    <property type="molecule type" value="Genomic_DNA"/>
</dbReference>
<sequence length="145" mass="16713">MKPESAPSSTHPLTLPSLGKVGNKTTFYVKSRSGNKSYQKKKRIRVENDYVRYISCILCWTESSLKRLVSHTYTLFISNPPHRVPVGTGVLCRRKWCLGVLLKMSWSQEKRCSRFIFSVGAFFPRVFFLLVTRMSVSCNNWHCVS</sequence>
<evidence type="ECO:0000313" key="2">
    <source>
        <dbReference type="Proteomes" id="UP000664940"/>
    </source>
</evidence>
<reference evidence="1 2" key="1">
    <citation type="journal article" date="2020" name="Nature">
        <title>Six reference-quality genomes reveal evolution of bat adaptations.</title>
        <authorList>
            <person name="Jebb D."/>
            <person name="Huang Z."/>
            <person name="Pippel M."/>
            <person name="Hughes G.M."/>
            <person name="Lavrichenko K."/>
            <person name="Devanna P."/>
            <person name="Winkler S."/>
            <person name="Jermiin L.S."/>
            <person name="Skirmuntt E.C."/>
            <person name="Katzourakis A."/>
            <person name="Burkitt-Gray L."/>
            <person name="Ray D.A."/>
            <person name="Sullivan K.A.M."/>
            <person name="Roscito J.G."/>
            <person name="Kirilenko B.M."/>
            <person name="Davalos L.M."/>
            <person name="Corthals A.P."/>
            <person name="Power M.L."/>
            <person name="Jones G."/>
            <person name="Ransome R.D."/>
            <person name="Dechmann D.K.N."/>
            <person name="Locatelli A.G."/>
            <person name="Puechmaille S.J."/>
            <person name="Fedrigo O."/>
            <person name="Jarvis E.D."/>
            <person name="Hiller M."/>
            <person name="Vernes S.C."/>
            <person name="Myers E.W."/>
            <person name="Teeling E.C."/>
        </authorList>
    </citation>
    <scope>NUCLEOTIDE SEQUENCE [LARGE SCALE GENOMIC DNA]</scope>
    <source>
        <strain evidence="1">Bat1K_MPI-CBG_1</strain>
    </source>
</reference>